<feature type="compositionally biased region" description="Low complexity" evidence="1">
    <location>
        <begin position="368"/>
        <end position="382"/>
    </location>
</feature>
<feature type="compositionally biased region" description="Polar residues" evidence="1">
    <location>
        <begin position="317"/>
        <end position="328"/>
    </location>
</feature>
<evidence type="ECO:0000313" key="2">
    <source>
        <dbReference type="EMBL" id="KAL0200157.1"/>
    </source>
</evidence>
<dbReference type="EMBL" id="JAMKFB020000002">
    <property type="protein sequence ID" value="KAL0200157.1"/>
    <property type="molecule type" value="Genomic_DNA"/>
</dbReference>
<feature type="region of interest" description="Disordered" evidence="1">
    <location>
        <begin position="625"/>
        <end position="718"/>
    </location>
</feature>
<evidence type="ECO:0008006" key="4">
    <source>
        <dbReference type="Google" id="ProtNLM"/>
    </source>
</evidence>
<reference evidence="2 3" key="1">
    <citation type="submission" date="2024-05" db="EMBL/GenBank/DDBJ databases">
        <title>Genome sequencing and assembly of Indian major carp, Cirrhinus mrigala (Hamilton, 1822).</title>
        <authorList>
            <person name="Mohindra V."/>
            <person name="Chowdhury L.M."/>
            <person name="Lal K."/>
            <person name="Jena J.K."/>
        </authorList>
    </citation>
    <scope>NUCLEOTIDE SEQUENCE [LARGE SCALE GENOMIC DNA]</scope>
    <source>
        <strain evidence="2">CM1030</strain>
        <tissue evidence="2">Blood</tissue>
    </source>
</reference>
<accession>A0ABD0RQK8</accession>
<feature type="compositionally biased region" description="Low complexity" evidence="1">
    <location>
        <begin position="93"/>
        <end position="118"/>
    </location>
</feature>
<protein>
    <recommendedName>
        <fullName evidence="4">Myeloid/lymphoid or mixed-lineage leukemia 3</fullName>
    </recommendedName>
</protein>
<feature type="region of interest" description="Disordered" evidence="1">
    <location>
        <begin position="997"/>
        <end position="1054"/>
    </location>
</feature>
<feature type="compositionally biased region" description="Polar residues" evidence="1">
    <location>
        <begin position="547"/>
        <end position="561"/>
    </location>
</feature>
<keyword evidence="3" id="KW-1185">Reference proteome</keyword>
<feature type="region of interest" description="Disordered" evidence="1">
    <location>
        <begin position="236"/>
        <end position="521"/>
    </location>
</feature>
<feature type="region of interest" description="Disordered" evidence="1">
    <location>
        <begin position="1129"/>
        <end position="1152"/>
    </location>
</feature>
<feature type="region of interest" description="Disordered" evidence="1">
    <location>
        <begin position="545"/>
        <end position="605"/>
    </location>
</feature>
<feature type="compositionally biased region" description="Polar residues" evidence="1">
    <location>
        <begin position="651"/>
        <end position="664"/>
    </location>
</feature>
<feature type="compositionally biased region" description="Polar residues" evidence="1">
    <location>
        <begin position="583"/>
        <end position="603"/>
    </location>
</feature>
<organism evidence="2 3">
    <name type="scientific">Cirrhinus mrigala</name>
    <name type="common">Mrigala</name>
    <dbReference type="NCBI Taxonomy" id="683832"/>
    <lineage>
        <taxon>Eukaryota</taxon>
        <taxon>Metazoa</taxon>
        <taxon>Chordata</taxon>
        <taxon>Craniata</taxon>
        <taxon>Vertebrata</taxon>
        <taxon>Euteleostomi</taxon>
        <taxon>Actinopterygii</taxon>
        <taxon>Neopterygii</taxon>
        <taxon>Teleostei</taxon>
        <taxon>Ostariophysi</taxon>
        <taxon>Cypriniformes</taxon>
        <taxon>Cyprinidae</taxon>
        <taxon>Labeoninae</taxon>
        <taxon>Labeonini</taxon>
        <taxon>Cirrhinus</taxon>
    </lineage>
</organism>
<evidence type="ECO:0000313" key="3">
    <source>
        <dbReference type="Proteomes" id="UP001529510"/>
    </source>
</evidence>
<feature type="compositionally biased region" description="Polar residues" evidence="1">
    <location>
        <begin position="240"/>
        <end position="250"/>
    </location>
</feature>
<feature type="compositionally biased region" description="Polar residues" evidence="1">
    <location>
        <begin position="35"/>
        <end position="78"/>
    </location>
</feature>
<evidence type="ECO:0000256" key="1">
    <source>
        <dbReference type="SAM" id="MobiDB-lite"/>
    </source>
</evidence>
<feature type="compositionally biased region" description="Polar residues" evidence="1">
    <location>
        <begin position="1142"/>
        <end position="1152"/>
    </location>
</feature>
<feature type="compositionally biased region" description="Low complexity" evidence="1">
    <location>
        <begin position="1023"/>
        <end position="1033"/>
    </location>
</feature>
<feature type="compositionally biased region" description="Low complexity" evidence="1">
    <location>
        <begin position="16"/>
        <end position="34"/>
    </location>
</feature>
<feature type="compositionally biased region" description="Basic and acidic residues" evidence="1">
    <location>
        <begin position="1002"/>
        <end position="1022"/>
    </location>
</feature>
<dbReference type="Proteomes" id="UP001529510">
    <property type="component" value="Unassembled WGS sequence"/>
</dbReference>
<name>A0ABD0RQK8_CIRMR</name>
<feature type="non-terminal residue" evidence="2">
    <location>
        <position position="1"/>
    </location>
</feature>
<gene>
    <name evidence="2" type="ORF">M9458_003344</name>
</gene>
<feature type="compositionally biased region" description="Low complexity" evidence="1">
    <location>
        <begin position="412"/>
        <end position="422"/>
    </location>
</feature>
<feature type="compositionally biased region" description="Polar residues" evidence="1">
    <location>
        <begin position="1042"/>
        <end position="1054"/>
    </location>
</feature>
<feature type="non-terminal residue" evidence="2">
    <location>
        <position position="1281"/>
    </location>
</feature>
<sequence>QQAKIEATQKLEQVKNEQLQQQQQQQLPSISQSELDSSGNLKSPVSVHSNNGSMSPKQPSSKNGVSKSQLPGTPTSCSPDDVFLRPHPPPPSSGSQPQSPQMFSPSSSGSRPSSPWDPYTKMVGTPRPPPTGQGTPRRNSESGKSPRGLSEPIGSPTAICNDPYAKPLDTPRPAGATDPFLKPMCPPRASQTLEGRHLIGSPGHDPFSRVSMRKEAYQRMPQGRMILSDPYARPLLTPIPGSNESGSVQVFKTPMPPPQAQEQYAGMHARRASGDPFERPMMPPRSSEGFSQNQQNDPYAQPPLTPRPAVGDGYANQRVSRPPQTLPFSQPGPMARQPSCNPYARAPSTPRPDYSQCDPYGQQPATPRPSSDPFAPSPFSNPYARMPGTPRPHDPEPYSQQPASRHPVMMNQPSQQAQQQTQNRIMSPMDPYAQPPGTPRSGMVERFPKSPSHQRTPDPFSQPPGLPRSVGPDPHAQSLGRSQSLPNDSCAHPSRMPHPGGIVQGLGPGPMSSQDPFSPPQVLMQDAFASPTKHGAQTLKHLGMTDETVSQTLSSRPNQTPIHDPFEQAPMLPHPQCGENKEQQGLVQSMSSHTMGQPSTEAQTVPLAEAEERLRQRIRELILKQQQQKSAIRQDKGVQDHPLAMPPGTPQHWSQESTGQQSEIFNRPPPPYPGPGAVRAPQRFHGPFPGDQQGHFPESQFPRPQFPGDADSSIRQLGPRMPIPPNVQGPLGAPRPHQMQDPLIEAHPQMRRSMSMDLGKSIGGNPLVTPHLPPRGMHVQQHNIMGQPFIELRHRVPDSRLRLPFGTTPMQGNRMESPSLHRPPGFMGGQEMGFPFNQVPKPMDTTMNQPQVANTQMQASLSLGNLQQANIPLRPGHPQIPLTRSISQPASNETLSAPLLTSIAATSAVQNDEVPLSTNEVPEEKIDTDESAVKDLEDVEVKDLVDADLENLNLDADDGKDLDLETNDLHLDDFLTSGKFDIIAYADADLDLSEDLDLSDPMEDHTETSDFQKTKSEKKTDSFDGSSSSCSTSTEKDVVDKTAQSQGHIGQDVSQDQVLASLKTEEDSKNGLKDCLSQDTSCKNQVNDSTAINQAGFENDIDASLQVAKSGIHADATPVLSSMLVNVPAEDESQKQEHCGQSAAQSNAPNQEATMSLSSTMLGQENFSVQGMDTSLSIDQSLVSSHGEGALEVPGSIQEQQQSHIFGLDQKDAVLSGEQHSILAQQAMLSQQGQQNRPLLLEEQPLLLQDLLDQERQEQQQQKQMQAMIRQRSSDSFFPNI</sequence>
<comment type="caution">
    <text evidence="2">The sequence shown here is derived from an EMBL/GenBank/DDBJ whole genome shotgun (WGS) entry which is preliminary data.</text>
</comment>
<feature type="compositionally biased region" description="Polar residues" evidence="1">
    <location>
        <begin position="288"/>
        <end position="298"/>
    </location>
</feature>
<feature type="region of interest" description="Disordered" evidence="1">
    <location>
        <begin position="12"/>
        <end position="189"/>
    </location>
</feature>
<proteinExistence type="predicted"/>